<dbReference type="EMBL" id="MU393573">
    <property type="protein sequence ID" value="KAI4860791.1"/>
    <property type="molecule type" value="Genomic_DNA"/>
</dbReference>
<gene>
    <name evidence="1" type="ORF">F4820DRAFT_435861</name>
</gene>
<protein>
    <submittedName>
        <fullName evidence="1">Uncharacterized protein</fullName>
    </submittedName>
</protein>
<name>A0ACB9YNN7_9PEZI</name>
<reference evidence="1 2" key="1">
    <citation type="journal article" date="2022" name="New Phytol.">
        <title>Ecological generalism drives hyperdiversity of secondary metabolite gene clusters in xylarialean endophytes.</title>
        <authorList>
            <person name="Franco M.E.E."/>
            <person name="Wisecaver J.H."/>
            <person name="Arnold A.E."/>
            <person name="Ju Y.M."/>
            <person name="Slot J.C."/>
            <person name="Ahrendt S."/>
            <person name="Moore L.P."/>
            <person name="Eastman K.E."/>
            <person name="Scott K."/>
            <person name="Konkel Z."/>
            <person name="Mondo S.J."/>
            <person name="Kuo A."/>
            <person name="Hayes R.D."/>
            <person name="Haridas S."/>
            <person name="Andreopoulos B."/>
            <person name="Riley R."/>
            <person name="LaButti K."/>
            <person name="Pangilinan J."/>
            <person name="Lipzen A."/>
            <person name="Amirebrahimi M."/>
            <person name="Yan J."/>
            <person name="Adam C."/>
            <person name="Keymanesh K."/>
            <person name="Ng V."/>
            <person name="Louie K."/>
            <person name="Northen T."/>
            <person name="Drula E."/>
            <person name="Henrissat B."/>
            <person name="Hsieh H.M."/>
            <person name="Youens-Clark K."/>
            <person name="Lutzoni F."/>
            <person name="Miadlikowska J."/>
            <person name="Eastwood D.C."/>
            <person name="Hamelin R.C."/>
            <person name="Grigoriev I.V."/>
            <person name="U'Ren J.M."/>
        </authorList>
    </citation>
    <scope>NUCLEOTIDE SEQUENCE [LARGE SCALE GENOMIC DNA]</scope>
    <source>
        <strain evidence="1 2">CBS 119005</strain>
    </source>
</reference>
<sequence length="185" mass="20013">MERSTTNTANWWSIAHTLAILGQLGLCVAGTVTFAFAQPNRWDDQMPSDDEFWDDVSANTTLPWVSGAVGGLTAVLNILIFAVLYRAYRLNMAHRHDSQKNVFGNATTVASVILALVFIADVSLAVKAGLYDQPAICGVASVGSAFTLATVLADRLKLREFNREQLAAQPGRANTAGREAMGFFF</sequence>
<accession>A0ACB9YNN7</accession>
<evidence type="ECO:0000313" key="1">
    <source>
        <dbReference type="EMBL" id="KAI4860791.1"/>
    </source>
</evidence>
<dbReference type="Proteomes" id="UP001497700">
    <property type="component" value="Unassembled WGS sequence"/>
</dbReference>
<keyword evidence="2" id="KW-1185">Reference proteome</keyword>
<comment type="caution">
    <text evidence="1">The sequence shown here is derived from an EMBL/GenBank/DDBJ whole genome shotgun (WGS) entry which is preliminary data.</text>
</comment>
<evidence type="ECO:0000313" key="2">
    <source>
        <dbReference type="Proteomes" id="UP001497700"/>
    </source>
</evidence>
<organism evidence="1 2">
    <name type="scientific">Hypoxylon rubiginosum</name>
    <dbReference type="NCBI Taxonomy" id="110542"/>
    <lineage>
        <taxon>Eukaryota</taxon>
        <taxon>Fungi</taxon>
        <taxon>Dikarya</taxon>
        <taxon>Ascomycota</taxon>
        <taxon>Pezizomycotina</taxon>
        <taxon>Sordariomycetes</taxon>
        <taxon>Xylariomycetidae</taxon>
        <taxon>Xylariales</taxon>
        <taxon>Hypoxylaceae</taxon>
        <taxon>Hypoxylon</taxon>
    </lineage>
</organism>
<proteinExistence type="predicted"/>